<name>A0A8S3WHJ2_PARAO</name>
<reference evidence="1" key="1">
    <citation type="submission" date="2021-04" db="EMBL/GenBank/DDBJ databases">
        <authorList>
            <person name="Tunstrom K."/>
        </authorList>
    </citation>
    <scope>NUCLEOTIDE SEQUENCE</scope>
</reference>
<keyword evidence="2" id="KW-1185">Reference proteome</keyword>
<comment type="caution">
    <text evidence="1">The sequence shown here is derived from an EMBL/GenBank/DDBJ whole genome shotgun (WGS) entry which is preliminary data.</text>
</comment>
<protein>
    <submittedName>
        <fullName evidence="1">(apollo) hypothetical protein</fullName>
    </submittedName>
</protein>
<dbReference type="AlphaFoldDB" id="A0A8S3WHJ2"/>
<evidence type="ECO:0000313" key="1">
    <source>
        <dbReference type="EMBL" id="CAG4961333.1"/>
    </source>
</evidence>
<dbReference type="OrthoDB" id="9802488at2759"/>
<sequence>MDKLASHRADKIFVKVWKATKRLDFKSSLPAYINGVHEPKSITDLFLHHFEVDPSPARNVQQYAAMPVDINSTEEAT</sequence>
<gene>
    <name evidence="1" type="ORF">PAPOLLO_LOCUS6549</name>
</gene>
<dbReference type="Proteomes" id="UP000691718">
    <property type="component" value="Unassembled WGS sequence"/>
</dbReference>
<evidence type="ECO:0000313" key="2">
    <source>
        <dbReference type="Proteomes" id="UP000691718"/>
    </source>
</evidence>
<organism evidence="1 2">
    <name type="scientific">Parnassius apollo</name>
    <name type="common">Apollo butterfly</name>
    <name type="synonym">Papilio apollo</name>
    <dbReference type="NCBI Taxonomy" id="110799"/>
    <lineage>
        <taxon>Eukaryota</taxon>
        <taxon>Metazoa</taxon>
        <taxon>Ecdysozoa</taxon>
        <taxon>Arthropoda</taxon>
        <taxon>Hexapoda</taxon>
        <taxon>Insecta</taxon>
        <taxon>Pterygota</taxon>
        <taxon>Neoptera</taxon>
        <taxon>Endopterygota</taxon>
        <taxon>Lepidoptera</taxon>
        <taxon>Glossata</taxon>
        <taxon>Ditrysia</taxon>
        <taxon>Papilionoidea</taxon>
        <taxon>Papilionidae</taxon>
        <taxon>Parnassiinae</taxon>
        <taxon>Parnassini</taxon>
        <taxon>Parnassius</taxon>
        <taxon>Parnassius</taxon>
    </lineage>
</organism>
<dbReference type="EMBL" id="CAJQZP010000426">
    <property type="protein sequence ID" value="CAG4961333.1"/>
    <property type="molecule type" value="Genomic_DNA"/>
</dbReference>
<accession>A0A8S3WHJ2</accession>
<proteinExistence type="predicted"/>